<dbReference type="InterPro" id="IPR039044">
    <property type="entry name" value="Trm13"/>
</dbReference>
<keyword evidence="3 4" id="KW-0862">Zinc</keyword>
<keyword evidence="4" id="KW-0808">Transferase</keyword>
<dbReference type="InterPro" id="IPR022776">
    <property type="entry name" value="TRM13/UPF0224_CHHC_Znf_dom"/>
</dbReference>
<evidence type="ECO:0000256" key="5">
    <source>
        <dbReference type="SAM" id="MobiDB-lite"/>
    </source>
</evidence>
<gene>
    <name evidence="7" type="ORF">Cboi02_000613800</name>
</gene>
<keyword evidence="2 4" id="KW-0863">Zinc-finger</keyword>
<dbReference type="GO" id="GO:0106050">
    <property type="term" value="F:tRNA 2'-O-methyltransferase activity"/>
    <property type="evidence" value="ECO:0007669"/>
    <property type="project" value="UniProtKB-UniRule"/>
</dbReference>
<comment type="catalytic activity">
    <reaction evidence="4">
        <text>adenosine(4) in tRNA(His) + S-adenosyl-L-methionine = 2'-O-methyladenosine(4) in tRNA(His) + S-adenosyl-L-homocysteine + H(+)</text>
        <dbReference type="Rhea" id="RHEA:43196"/>
        <dbReference type="Rhea" id="RHEA-COMP:10401"/>
        <dbReference type="Rhea" id="RHEA-COMP:10402"/>
        <dbReference type="ChEBI" id="CHEBI:15378"/>
        <dbReference type="ChEBI" id="CHEBI:57856"/>
        <dbReference type="ChEBI" id="CHEBI:59789"/>
        <dbReference type="ChEBI" id="CHEBI:74411"/>
        <dbReference type="ChEBI" id="CHEBI:74477"/>
        <dbReference type="EC" id="2.1.1.225"/>
    </reaction>
</comment>
<dbReference type="InterPro" id="IPR021721">
    <property type="entry name" value="Znf_CCCH-type_TRM13"/>
</dbReference>
<dbReference type="PANTHER" id="PTHR12998:SF0">
    <property type="entry name" value="TRNA:M(4)X MODIFICATION ENZYME TRM13 HOMOLOG"/>
    <property type="match status" value="1"/>
</dbReference>
<feature type="compositionally biased region" description="Basic and acidic residues" evidence="5">
    <location>
        <begin position="7"/>
        <end position="16"/>
    </location>
</feature>
<keyword evidence="4" id="KW-0489">Methyltransferase</keyword>
<evidence type="ECO:0000256" key="2">
    <source>
        <dbReference type="ARBA" id="ARBA00022771"/>
    </source>
</evidence>
<dbReference type="Proteomes" id="UP001165120">
    <property type="component" value="Unassembled WGS sequence"/>
</dbReference>
<comment type="catalytic activity">
    <reaction evidence="4">
        <text>cytidine(4) in tRNA(Pro) + S-adenosyl-L-methionine = 2'-O-methylcytidine(4) in tRNA(Pro) + S-adenosyl-L-homocysteine + H(+)</text>
        <dbReference type="Rhea" id="RHEA:32767"/>
        <dbReference type="Rhea" id="RHEA-COMP:10397"/>
        <dbReference type="Rhea" id="RHEA-COMP:10398"/>
        <dbReference type="ChEBI" id="CHEBI:15378"/>
        <dbReference type="ChEBI" id="CHEBI:57856"/>
        <dbReference type="ChEBI" id="CHEBI:59789"/>
        <dbReference type="ChEBI" id="CHEBI:74495"/>
        <dbReference type="ChEBI" id="CHEBI:82748"/>
        <dbReference type="EC" id="2.1.1.225"/>
    </reaction>
</comment>
<accession>A0A9W6T5E5</accession>
<evidence type="ECO:0000256" key="1">
    <source>
        <dbReference type="ARBA" id="ARBA00022723"/>
    </source>
</evidence>
<dbReference type="EMBL" id="BSXN01003541">
    <property type="protein sequence ID" value="GME79473.1"/>
    <property type="molecule type" value="Genomic_DNA"/>
</dbReference>
<protein>
    <recommendedName>
        <fullName evidence="4">tRNA:m(4)X modification enzyme TRM13</fullName>
        <ecNumber evidence="4">2.1.1.225</ecNumber>
    </recommendedName>
</protein>
<organism evidence="7 8">
    <name type="scientific">Candida boidinii</name>
    <name type="common">Yeast</name>
    <dbReference type="NCBI Taxonomy" id="5477"/>
    <lineage>
        <taxon>Eukaryota</taxon>
        <taxon>Fungi</taxon>
        <taxon>Dikarya</taxon>
        <taxon>Ascomycota</taxon>
        <taxon>Saccharomycotina</taxon>
        <taxon>Pichiomycetes</taxon>
        <taxon>Pichiales</taxon>
        <taxon>Pichiaceae</taxon>
        <taxon>Ogataea</taxon>
        <taxon>Ogataea/Candida clade</taxon>
    </lineage>
</organism>
<keyword evidence="1 4" id="KW-0479">Metal-binding</keyword>
<comment type="similarity">
    <text evidence="4">Belongs to the methyltransferase TRM13 family.</text>
</comment>
<comment type="caution">
    <text evidence="7">The sequence shown here is derived from an EMBL/GenBank/DDBJ whole genome shotgun (WGS) entry which is preliminary data.</text>
</comment>
<dbReference type="EC" id="2.1.1.225" evidence="4"/>
<evidence type="ECO:0000259" key="6">
    <source>
        <dbReference type="PROSITE" id="PS51800"/>
    </source>
</evidence>
<dbReference type="Pfam" id="PF11722">
    <property type="entry name" value="zf-TRM13_CCCH"/>
    <property type="match status" value="1"/>
</dbReference>
<evidence type="ECO:0000256" key="4">
    <source>
        <dbReference type="RuleBase" id="RU367103"/>
    </source>
</evidence>
<keyword evidence="4" id="KW-0819">tRNA processing</keyword>
<sequence>MVSVGEKTSDQVKDQDYNQSQVQHITEDKLPESSKRQLEEEGVQVSSDSKKPRTTEDISNETQIETKETIKKCGYFLKNRGRNCGVQVRSDLKYCFDHMRKAAVEAGNDTEKEEEIVKVKKNGKVIKRVPCTVDPSHTVWSDKLNKHVRTCNATKKIQKLEEQQNTCIWFERDVNIKDCQKSEPIS</sequence>
<keyword evidence="4" id="KW-0949">S-adenosyl-L-methionine</keyword>
<feature type="region of interest" description="Disordered" evidence="5">
    <location>
        <begin position="1"/>
        <end position="62"/>
    </location>
</feature>
<dbReference type="PROSITE" id="PS51800">
    <property type="entry name" value="ZF_CHHC_U11_48K"/>
    <property type="match status" value="1"/>
</dbReference>
<comment type="catalytic activity">
    <reaction evidence="4">
        <text>cytidine(4) in tRNA(Gly)(GCC) + S-adenosyl-L-methionine = 2'-O-methylcytidine(4) in tRNA(Gly)(GCC) + S-adenosyl-L-homocysteine + H(+)</text>
        <dbReference type="Rhea" id="RHEA:43192"/>
        <dbReference type="Rhea" id="RHEA-COMP:10399"/>
        <dbReference type="Rhea" id="RHEA-COMP:10400"/>
        <dbReference type="ChEBI" id="CHEBI:15378"/>
        <dbReference type="ChEBI" id="CHEBI:57856"/>
        <dbReference type="ChEBI" id="CHEBI:59789"/>
        <dbReference type="ChEBI" id="CHEBI:74495"/>
        <dbReference type="ChEBI" id="CHEBI:82748"/>
        <dbReference type="EC" id="2.1.1.225"/>
    </reaction>
</comment>
<reference evidence="7" key="1">
    <citation type="submission" date="2023-04" db="EMBL/GenBank/DDBJ databases">
        <title>Candida boidinii NBRC 10035.</title>
        <authorList>
            <person name="Ichikawa N."/>
            <person name="Sato H."/>
            <person name="Tonouchi N."/>
        </authorList>
    </citation>
    <scope>NUCLEOTIDE SEQUENCE</scope>
    <source>
        <strain evidence="7">NBRC 10035</strain>
    </source>
</reference>
<feature type="compositionally biased region" description="Basic and acidic residues" evidence="5">
    <location>
        <begin position="25"/>
        <end position="39"/>
    </location>
</feature>
<proteinExistence type="inferred from homology"/>
<dbReference type="GO" id="GO:0030488">
    <property type="term" value="P:tRNA methylation"/>
    <property type="evidence" value="ECO:0007669"/>
    <property type="project" value="InterPro"/>
</dbReference>
<dbReference type="Pfam" id="PF05253">
    <property type="entry name" value="zf-U11-48K"/>
    <property type="match status" value="1"/>
</dbReference>
<evidence type="ECO:0000313" key="8">
    <source>
        <dbReference type="Proteomes" id="UP001165120"/>
    </source>
</evidence>
<dbReference type="GO" id="GO:0008270">
    <property type="term" value="F:zinc ion binding"/>
    <property type="evidence" value="ECO:0007669"/>
    <property type="project" value="UniProtKB-KW"/>
</dbReference>
<feature type="domain" description="CHHC U11-48K-type" evidence="6">
    <location>
        <begin position="128"/>
        <end position="155"/>
    </location>
</feature>
<comment type="function">
    <text evidence="4">tRNA methylase which 2'-O-methylates cytidine(4) in tRNA(Pro) and tRNA(Gly)(GCC), and adenosine(4) in tRNA(His).</text>
</comment>
<evidence type="ECO:0000313" key="7">
    <source>
        <dbReference type="EMBL" id="GME79473.1"/>
    </source>
</evidence>
<name>A0A9W6T5E5_CANBO</name>
<keyword evidence="8" id="KW-1185">Reference proteome</keyword>
<evidence type="ECO:0000256" key="3">
    <source>
        <dbReference type="ARBA" id="ARBA00022833"/>
    </source>
</evidence>
<dbReference type="AlphaFoldDB" id="A0A9W6T5E5"/>
<dbReference type="PANTHER" id="PTHR12998">
    <property type="entry name" value="TRNA:M(4)X MODIFICATION ENZYME TRM13 HOMOLOG"/>
    <property type="match status" value="1"/>
</dbReference>